<organism evidence="5 6">
    <name type="scientific">Curvularia clavata</name>
    <dbReference type="NCBI Taxonomy" id="95742"/>
    <lineage>
        <taxon>Eukaryota</taxon>
        <taxon>Fungi</taxon>
        <taxon>Dikarya</taxon>
        <taxon>Ascomycota</taxon>
        <taxon>Pezizomycotina</taxon>
        <taxon>Dothideomycetes</taxon>
        <taxon>Pleosporomycetidae</taxon>
        <taxon>Pleosporales</taxon>
        <taxon>Pleosporineae</taxon>
        <taxon>Pleosporaceae</taxon>
        <taxon>Curvularia</taxon>
    </lineage>
</organism>
<dbReference type="EMBL" id="CP089276">
    <property type="protein sequence ID" value="USP76981.1"/>
    <property type="molecule type" value="Genomic_DNA"/>
</dbReference>
<dbReference type="OrthoDB" id="2993351at2759"/>
<name>A0A9Q8Z718_CURCL</name>
<dbReference type="InterPro" id="IPR006913">
    <property type="entry name" value="CENP-V/GFA"/>
</dbReference>
<keyword evidence="2" id="KW-0479">Metal-binding</keyword>
<dbReference type="PANTHER" id="PTHR28620">
    <property type="entry name" value="CENTROMERE PROTEIN V"/>
    <property type="match status" value="1"/>
</dbReference>
<dbReference type="VEuPathDB" id="FungiDB:yc1106_04255"/>
<dbReference type="Pfam" id="PF04828">
    <property type="entry name" value="GFA"/>
    <property type="match status" value="1"/>
</dbReference>
<dbReference type="Gene3D" id="2.170.150.70">
    <property type="match status" value="1"/>
</dbReference>
<keyword evidence="3" id="KW-0862">Zinc</keyword>
<dbReference type="AlphaFoldDB" id="A0A9Q8Z718"/>
<sequence>MSSDSLPPLTSIPVSPSPTAPTATYTASCHCGAFTYNVTASPPLDDASALVTECNCSICVKNGYLLIYVPDERIVFTQGKFEDLGSYSFASNSVGHRFCSTCGSSCMARPTVDGFMPGMTAVNVRMFKDVDVKGLKKRFADGKSL</sequence>
<evidence type="ECO:0000259" key="4">
    <source>
        <dbReference type="PROSITE" id="PS51891"/>
    </source>
</evidence>
<dbReference type="Proteomes" id="UP001056012">
    <property type="component" value="Chromosome 3"/>
</dbReference>
<evidence type="ECO:0000313" key="6">
    <source>
        <dbReference type="Proteomes" id="UP001056012"/>
    </source>
</evidence>
<dbReference type="PROSITE" id="PS51891">
    <property type="entry name" value="CENP_V_GFA"/>
    <property type="match status" value="1"/>
</dbReference>
<evidence type="ECO:0000256" key="3">
    <source>
        <dbReference type="ARBA" id="ARBA00022833"/>
    </source>
</evidence>
<proteinExistence type="inferred from homology"/>
<dbReference type="PANTHER" id="PTHR28620:SF1">
    <property type="entry name" value="CENP-V_GFA DOMAIN-CONTAINING PROTEIN"/>
    <property type="match status" value="1"/>
</dbReference>
<dbReference type="GO" id="GO:0016846">
    <property type="term" value="F:carbon-sulfur lyase activity"/>
    <property type="evidence" value="ECO:0007669"/>
    <property type="project" value="InterPro"/>
</dbReference>
<keyword evidence="6" id="KW-1185">Reference proteome</keyword>
<dbReference type="InterPro" id="IPR011057">
    <property type="entry name" value="Mss4-like_sf"/>
</dbReference>
<evidence type="ECO:0000256" key="2">
    <source>
        <dbReference type="ARBA" id="ARBA00022723"/>
    </source>
</evidence>
<reference evidence="5" key="1">
    <citation type="submission" date="2021-12" db="EMBL/GenBank/DDBJ databases">
        <title>Curvularia clavata genome.</title>
        <authorList>
            <person name="Cao Y."/>
        </authorList>
    </citation>
    <scope>NUCLEOTIDE SEQUENCE</scope>
    <source>
        <strain evidence="5">Yc1106</strain>
    </source>
</reference>
<feature type="domain" description="CENP-V/GFA" evidence="4">
    <location>
        <begin position="25"/>
        <end position="145"/>
    </location>
</feature>
<comment type="similarity">
    <text evidence="1">Belongs to the Gfa family.</text>
</comment>
<accession>A0A9Q8Z718</accession>
<dbReference type="InterPro" id="IPR052355">
    <property type="entry name" value="CENP-V-like"/>
</dbReference>
<evidence type="ECO:0000256" key="1">
    <source>
        <dbReference type="ARBA" id="ARBA00005495"/>
    </source>
</evidence>
<dbReference type="SUPFAM" id="SSF51316">
    <property type="entry name" value="Mss4-like"/>
    <property type="match status" value="1"/>
</dbReference>
<dbReference type="GO" id="GO:0046872">
    <property type="term" value="F:metal ion binding"/>
    <property type="evidence" value="ECO:0007669"/>
    <property type="project" value="UniProtKB-KW"/>
</dbReference>
<evidence type="ECO:0000313" key="5">
    <source>
        <dbReference type="EMBL" id="USP76981.1"/>
    </source>
</evidence>
<protein>
    <recommendedName>
        <fullName evidence="4">CENP-V/GFA domain-containing protein</fullName>
    </recommendedName>
</protein>
<gene>
    <name evidence="5" type="ORF">yc1106_04255</name>
</gene>